<sequence>MVTWYSSYGISKILGDVRSGGVELRLHGGWMPRDPSSRELMLKTYAGRRRKSQLAGYRRLEIQVRSRDEAKQEHNETLGLNSLVEGVSHHLLFSL</sequence>
<dbReference type="EMBL" id="JANPWB010000009">
    <property type="protein sequence ID" value="KAJ1157137.1"/>
    <property type="molecule type" value="Genomic_DNA"/>
</dbReference>
<accession>A0AAV7RXF3</accession>
<name>A0AAV7RXF3_PLEWA</name>
<evidence type="ECO:0000313" key="1">
    <source>
        <dbReference type="EMBL" id="KAJ1157137.1"/>
    </source>
</evidence>
<dbReference type="Proteomes" id="UP001066276">
    <property type="component" value="Chromosome 5"/>
</dbReference>
<gene>
    <name evidence="1" type="ORF">NDU88_009852</name>
</gene>
<comment type="caution">
    <text evidence="1">The sequence shown here is derived from an EMBL/GenBank/DDBJ whole genome shotgun (WGS) entry which is preliminary data.</text>
</comment>
<dbReference type="AlphaFoldDB" id="A0AAV7RXF3"/>
<protein>
    <submittedName>
        <fullName evidence="1">Uncharacterized protein</fullName>
    </submittedName>
</protein>
<evidence type="ECO:0000313" key="2">
    <source>
        <dbReference type="Proteomes" id="UP001066276"/>
    </source>
</evidence>
<organism evidence="1 2">
    <name type="scientific">Pleurodeles waltl</name>
    <name type="common">Iberian ribbed newt</name>
    <dbReference type="NCBI Taxonomy" id="8319"/>
    <lineage>
        <taxon>Eukaryota</taxon>
        <taxon>Metazoa</taxon>
        <taxon>Chordata</taxon>
        <taxon>Craniata</taxon>
        <taxon>Vertebrata</taxon>
        <taxon>Euteleostomi</taxon>
        <taxon>Amphibia</taxon>
        <taxon>Batrachia</taxon>
        <taxon>Caudata</taxon>
        <taxon>Salamandroidea</taxon>
        <taxon>Salamandridae</taxon>
        <taxon>Pleurodelinae</taxon>
        <taxon>Pleurodeles</taxon>
    </lineage>
</organism>
<reference evidence="1" key="1">
    <citation type="journal article" date="2022" name="bioRxiv">
        <title>Sequencing and chromosome-scale assembly of the giantPleurodeles waltlgenome.</title>
        <authorList>
            <person name="Brown T."/>
            <person name="Elewa A."/>
            <person name="Iarovenko S."/>
            <person name="Subramanian E."/>
            <person name="Araus A.J."/>
            <person name="Petzold A."/>
            <person name="Susuki M."/>
            <person name="Suzuki K.-i.T."/>
            <person name="Hayashi T."/>
            <person name="Toyoda A."/>
            <person name="Oliveira C."/>
            <person name="Osipova E."/>
            <person name="Leigh N.D."/>
            <person name="Simon A."/>
            <person name="Yun M.H."/>
        </authorList>
    </citation>
    <scope>NUCLEOTIDE SEQUENCE</scope>
    <source>
        <strain evidence="1">20211129_DDA</strain>
        <tissue evidence="1">Liver</tissue>
    </source>
</reference>
<keyword evidence="2" id="KW-1185">Reference proteome</keyword>
<proteinExistence type="predicted"/>